<dbReference type="EMBL" id="QMPZ01000127">
    <property type="protein sequence ID" value="RLE07967.1"/>
    <property type="molecule type" value="Genomic_DNA"/>
</dbReference>
<feature type="non-terminal residue" evidence="7">
    <location>
        <position position="1"/>
    </location>
</feature>
<dbReference type="PANTHER" id="PTHR43776:SF7">
    <property type="entry name" value="D,D-DIPEPTIDE TRANSPORT ATP-BINDING PROTEIN DDPF-RELATED"/>
    <property type="match status" value="1"/>
</dbReference>
<dbReference type="SUPFAM" id="SSF52540">
    <property type="entry name" value="P-loop containing nucleoside triphosphate hydrolases"/>
    <property type="match status" value="1"/>
</dbReference>
<evidence type="ECO:0000313" key="8">
    <source>
        <dbReference type="Proteomes" id="UP000279422"/>
    </source>
</evidence>
<dbReference type="Pfam" id="PF08352">
    <property type="entry name" value="oligo_HPY"/>
    <property type="match status" value="1"/>
</dbReference>
<evidence type="ECO:0000256" key="1">
    <source>
        <dbReference type="ARBA" id="ARBA00005417"/>
    </source>
</evidence>
<dbReference type="InterPro" id="IPR003439">
    <property type="entry name" value="ABC_transporter-like_ATP-bd"/>
</dbReference>
<dbReference type="InterPro" id="IPR013563">
    <property type="entry name" value="Oligopep_ABC_C"/>
</dbReference>
<organism evidence="7 8">
    <name type="scientific">Aerophobetes bacterium</name>
    <dbReference type="NCBI Taxonomy" id="2030807"/>
    <lineage>
        <taxon>Bacteria</taxon>
        <taxon>Candidatus Aerophobota</taxon>
    </lineage>
</organism>
<dbReference type="InterPro" id="IPR050319">
    <property type="entry name" value="ABC_transp_ATP-bind"/>
</dbReference>
<dbReference type="Gene3D" id="3.40.50.300">
    <property type="entry name" value="P-loop containing nucleotide triphosphate hydrolases"/>
    <property type="match status" value="1"/>
</dbReference>
<feature type="domain" description="Oligopeptide/dipeptide ABC transporter C-terminal" evidence="6">
    <location>
        <begin position="100"/>
        <end position="165"/>
    </location>
</feature>
<protein>
    <submittedName>
        <fullName evidence="7">Peptide ABC transporter ATP-binding protein</fullName>
    </submittedName>
</protein>
<evidence type="ECO:0000259" key="6">
    <source>
        <dbReference type="Pfam" id="PF08352"/>
    </source>
</evidence>
<proteinExistence type="inferred from homology"/>
<dbReference type="GO" id="GO:0015833">
    <property type="term" value="P:peptide transport"/>
    <property type="evidence" value="ECO:0007669"/>
    <property type="project" value="InterPro"/>
</dbReference>
<keyword evidence="2" id="KW-0813">Transport</keyword>
<sequence length="196" mass="21931">GVLLEAVGLNAEDMIRYPHEFSGGQRQRIGIARALALNPRFIVCDEPTSALDVSVQGQILNLLKNLQRQFGLTYLFISHNLAVIQHVSDRVAIMYLGRIVELGEANELYKSPLHPYTEVLLSAVPVPDPDYQAERIILKGEVPSPLNPPSGCYFHPRCRYAEKICSKIPPSLREVRPEHFVACHLAEKLNLRGIEA</sequence>
<evidence type="ECO:0000256" key="4">
    <source>
        <dbReference type="ARBA" id="ARBA00022840"/>
    </source>
</evidence>
<keyword evidence="3" id="KW-0547">Nucleotide-binding</keyword>
<comment type="caution">
    <text evidence="7">The sequence shown here is derived from an EMBL/GenBank/DDBJ whole genome shotgun (WGS) entry which is preliminary data.</text>
</comment>
<accession>A0A497E549</accession>
<feature type="domain" description="ABC transporter" evidence="5">
    <location>
        <begin position="6"/>
        <end position="49"/>
    </location>
</feature>
<dbReference type="Proteomes" id="UP000279422">
    <property type="component" value="Unassembled WGS sequence"/>
</dbReference>
<gene>
    <name evidence="7" type="ORF">DRJ00_07125</name>
</gene>
<dbReference type="NCBIfam" id="TIGR01727">
    <property type="entry name" value="oligo_HPY"/>
    <property type="match status" value="1"/>
</dbReference>
<reference evidence="7 8" key="1">
    <citation type="submission" date="2018-06" db="EMBL/GenBank/DDBJ databases">
        <title>Extensive metabolic versatility and redundancy in microbially diverse, dynamic hydrothermal sediments.</title>
        <authorList>
            <person name="Dombrowski N."/>
            <person name="Teske A."/>
            <person name="Baker B.J."/>
        </authorList>
    </citation>
    <scope>NUCLEOTIDE SEQUENCE [LARGE SCALE GENOMIC DNA]</scope>
    <source>
        <strain evidence="7">B47_G16</strain>
    </source>
</reference>
<evidence type="ECO:0000256" key="2">
    <source>
        <dbReference type="ARBA" id="ARBA00022448"/>
    </source>
</evidence>
<comment type="similarity">
    <text evidence="1">Belongs to the ABC transporter superfamily.</text>
</comment>
<keyword evidence="4 7" id="KW-0067">ATP-binding</keyword>
<evidence type="ECO:0000259" key="5">
    <source>
        <dbReference type="Pfam" id="PF00005"/>
    </source>
</evidence>
<evidence type="ECO:0000313" key="7">
    <source>
        <dbReference type="EMBL" id="RLE07967.1"/>
    </source>
</evidence>
<dbReference type="GO" id="GO:0005524">
    <property type="term" value="F:ATP binding"/>
    <property type="evidence" value="ECO:0007669"/>
    <property type="project" value="UniProtKB-KW"/>
</dbReference>
<dbReference type="AlphaFoldDB" id="A0A497E549"/>
<dbReference type="InterPro" id="IPR027417">
    <property type="entry name" value="P-loop_NTPase"/>
</dbReference>
<evidence type="ECO:0000256" key="3">
    <source>
        <dbReference type="ARBA" id="ARBA00022741"/>
    </source>
</evidence>
<dbReference type="GO" id="GO:0016887">
    <property type="term" value="F:ATP hydrolysis activity"/>
    <property type="evidence" value="ECO:0007669"/>
    <property type="project" value="InterPro"/>
</dbReference>
<dbReference type="PANTHER" id="PTHR43776">
    <property type="entry name" value="TRANSPORT ATP-BINDING PROTEIN"/>
    <property type="match status" value="1"/>
</dbReference>
<name>A0A497E549_UNCAE</name>
<dbReference type="Pfam" id="PF00005">
    <property type="entry name" value="ABC_tran"/>
    <property type="match status" value="1"/>
</dbReference>